<dbReference type="GO" id="GO:0004746">
    <property type="term" value="F:riboflavin synthase activity"/>
    <property type="evidence" value="ECO:0007669"/>
    <property type="project" value="UniProtKB-EC"/>
</dbReference>
<evidence type="ECO:0000313" key="13">
    <source>
        <dbReference type="Proteomes" id="UP000325440"/>
    </source>
</evidence>
<evidence type="ECO:0000256" key="2">
    <source>
        <dbReference type="ARBA" id="ARBA00002803"/>
    </source>
</evidence>
<dbReference type="SUPFAM" id="SSF63380">
    <property type="entry name" value="Riboflavin synthase domain-like"/>
    <property type="match status" value="2"/>
</dbReference>
<evidence type="ECO:0000256" key="6">
    <source>
        <dbReference type="ARBA" id="ARBA00013950"/>
    </source>
</evidence>
<keyword evidence="8" id="KW-0808">Transferase</keyword>
<dbReference type="EMBL" id="CABPRJ010001029">
    <property type="protein sequence ID" value="VVC34934.1"/>
    <property type="molecule type" value="Genomic_DNA"/>
</dbReference>
<keyword evidence="9" id="KW-0677">Repeat</keyword>
<accession>A0A5E4MZN1</accession>
<dbReference type="Pfam" id="PF03099">
    <property type="entry name" value="BPL_LplA_LipB"/>
    <property type="match status" value="1"/>
</dbReference>
<dbReference type="Pfam" id="PF02237">
    <property type="entry name" value="BPL_C"/>
    <property type="match status" value="1"/>
</dbReference>
<comment type="catalytic activity">
    <reaction evidence="1">
        <text>2 6,7-dimethyl-8-(1-D-ribityl)lumazine + H(+) = 5-amino-6-(D-ribitylamino)uracil + riboflavin</text>
        <dbReference type="Rhea" id="RHEA:20772"/>
        <dbReference type="ChEBI" id="CHEBI:15378"/>
        <dbReference type="ChEBI" id="CHEBI:15934"/>
        <dbReference type="ChEBI" id="CHEBI:57986"/>
        <dbReference type="ChEBI" id="CHEBI:58201"/>
        <dbReference type="EC" id="2.5.1.9"/>
    </reaction>
</comment>
<evidence type="ECO:0000313" key="12">
    <source>
        <dbReference type="EMBL" id="VVC34934.1"/>
    </source>
</evidence>
<evidence type="ECO:0000256" key="9">
    <source>
        <dbReference type="ARBA" id="ARBA00022737"/>
    </source>
</evidence>
<evidence type="ECO:0000256" key="5">
    <source>
        <dbReference type="ARBA" id="ARBA00012827"/>
    </source>
</evidence>
<dbReference type="PANTHER" id="PTHR21098">
    <property type="entry name" value="RIBOFLAVIN SYNTHASE ALPHA CHAIN"/>
    <property type="match status" value="1"/>
</dbReference>
<dbReference type="InterPro" id="IPR026017">
    <property type="entry name" value="Lumazine-bd_dom"/>
</dbReference>
<feature type="domain" description="BPL/LPL catalytic" evidence="11">
    <location>
        <begin position="1"/>
        <end position="202"/>
    </location>
</feature>
<dbReference type="PANTHER" id="PTHR21098:SF12">
    <property type="entry name" value="RIBOFLAVIN SYNTHASE"/>
    <property type="match status" value="1"/>
</dbReference>
<evidence type="ECO:0000256" key="4">
    <source>
        <dbReference type="ARBA" id="ARBA00009934"/>
    </source>
</evidence>
<dbReference type="InterPro" id="IPR004143">
    <property type="entry name" value="BPL_LPL_catalytic"/>
</dbReference>
<dbReference type="GO" id="GO:0009231">
    <property type="term" value="P:riboflavin biosynthetic process"/>
    <property type="evidence" value="ECO:0007669"/>
    <property type="project" value="UniProtKB-KW"/>
</dbReference>
<feature type="domain" description="Lumazine-binding" evidence="10">
    <location>
        <begin position="206"/>
        <end position="324"/>
    </location>
</feature>
<evidence type="ECO:0000256" key="3">
    <source>
        <dbReference type="ARBA" id="ARBA00004887"/>
    </source>
</evidence>
<dbReference type="GO" id="GO:0004077">
    <property type="term" value="F:biotin--[biotin carboxyl-carrier protein] ligase activity"/>
    <property type="evidence" value="ECO:0007669"/>
    <property type="project" value="InterPro"/>
</dbReference>
<feature type="domain" description="Lumazine-binding" evidence="10">
    <location>
        <begin position="325"/>
        <end position="421"/>
    </location>
</feature>
<reference evidence="12 13" key="1">
    <citation type="submission" date="2019-08" db="EMBL/GenBank/DDBJ databases">
        <authorList>
            <person name="Alioto T."/>
            <person name="Alioto T."/>
            <person name="Gomez Garrido J."/>
        </authorList>
    </citation>
    <scope>NUCLEOTIDE SEQUENCE [LARGE SCALE GENOMIC DNA]</scope>
</reference>
<dbReference type="Gene3D" id="2.40.30.20">
    <property type="match status" value="2"/>
</dbReference>
<keyword evidence="13" id="KW-1185">Reference proteome</keyword>
<comment type="function">
    <text evidence="2">Catalyzes the dismutation of two molecules of 6,7-dimethyl-8-ribityllumazine, resulting in the formation of riboflavin and 5-amino-6-(D-ribitylamino)uracil.</text>
</comment>
<dbReference type="Proteomes" id="UP000325440">
    <property type="component" value="Unassembled WGS sequence"/>
</dbReference>
<proteinExistence type="inferred from homology"/>
<comment type="similarity">
    <text evidence="4">Belongs to the biotin--protein ligase family.</text>
</comment>
<sequence length="423" mass="47892">MIFKILEGFHIHHYKEVVSTNIEALDLINKKISNETAIIANKQSGGKGRAGKIWISPEGNLHVSLIINQVTDINKLTEFTFIAALAVGNTLLSLKSDLHLQYKWPNDVLIDNKKISGILLEKKINSSWMVIGIGINITSAPLQETTCISDYSNPVLNTNLLKELIINFNRLRKQWLLCGFYDIQKIWLKRVFKLNEQVSIRLADQLYTGTFTDIDEYGRLVLQQENKNLIYFNTAALRDNISFFYTPSEVPSTEKPIQNLSSINMGDSIACAGVCLTIIDIIDDVFAAQVSRETLKATNLNTWKIGTKINLEQATKLSDRIDGHLVQGHIDGIVRILMINQNLSSREIKLLCPHELTKFIAKKGSVTLDGISLTVNSIVNQEFTVNIIPYTWQSTTFQYSKVNDFLNLEVDIIARYLHRLLRN</sequence>
<name>A0A5E4MZN1_9HEMI</name>
<gene>
    <name evidence="12" type="ORF">CINCED_3A015999</name>
</gene>
<dbReference type="EC" id="2.5.1.9" evidence="5"/>
<dbReference type="Pfam" id="PF00677">
    <property type="entry name" value="Lum_binding"/>
    <property type="match status" value="2"/>
</dbReference>
<dbReference type="NCBIfam" id="TIGR00187">
    <property type="entry name" value="ribE"/>
    <property type="match status" value="1"/>
</dbReference>
<dbReference type="InterPro" id="IPR045864">
    <property type="entry name" value="aa-tRNA-synth_II/BPL/LPL"/>
</dbReference>
<dbReference type="NCBIfam" id="NF006767">
    <property type="entry name" value="PRK09289.1"/>
    <property type="match status" value="1"/>
</dbReference>
<dbReference type="PROSITE" id="PS51177">
    <property type="entry name" value="LUMAZINE_BIND"/>
    <property type="match status" value="2"/>
</dbReference>
<comment type="pathway">
    <text evidence="3">Cofactor biosynthesis; riboflavin biosynthesis; riboflavin from 2-hydroxy-3-oxobutyl phosphate and 5-amino-6-(D-ribitylamino)uracil: step 2/2.</text>
</comment>
<evidence type="ECO:0000259" key="10">
    <source>
        <dbReference type="PROSITE" id="PS51177"/>
    </source>
</evidence>
<evidence type="ECO:0000259" key="11">
    <source>
        <dbReference type="PROSITE" id="PS51733"/>
    </source>
</evidence>
<dbReference type="InterPro" id="IPR003142">
    <property type="entry name" value="BPL_C"/>
</dbReference>
<evidence type="ECO:0000256" key="8">
    <source>
        <dbReference type="ARBA" id="ARBA00022679"/>
    </source>
</evidence>
<evidence type="ECO:0000256" key="7">
    <source>
        <dbReference type="ARBA" id="ARBA00022619"/>
    </source>
</evidence>
<dbReference type="SUPFAM" id="SSF55681">
    <property type="entry name" value="Class II aaRS and biotin synthetases"/>
    <property type="match status" value="1"/>
</dbReference>
<dbReference type="Gene3D" id="3.30.930.10">
    <property type="entry name" value="Bira Bifunctional Protein, Domain 2"/>
    <property type="match status" value="1"/>
</dbReference>
<dbReference type="NCBIfam" id="TIGR00121">
    <property type="entry name" value="birA_ligase"/>
    <property type="match status" value="1"/>
</dbReference>
<keyword evidence="7" id="KW-0686">Riboflavin biosynthesis</keyword>
<dbReference type="InterPro" id="IPR023366">
    <property type="entry name" value="ATP_synth_asu-like_sf"/>
</dbReference>
<dbReference type="OrthoDB" id="8194160at2759"/>
<dbReference type="AlphaFoldDB" id="A0A5E4MZN1"/>
<dbReference type="PROSITE" id="PS51733">
    <property type="entry name" value="BPL_LPL_CATALYTIC"/>
    <property type="match status" value="1"/>
</dbReference>
<keyword evidence="12" id="KW-0436">Ligase</keyword>
<dbReference type="InterPro" id="IPR001783">
    <property type="entry name" value="Lumazine-bd"/>
</dbReference>
<protein>
    <recommendedName>
        <fullName evidence="6">Riboflavin synthase</fullName>
        <ecNumber evidence="5">2.5.1.9</ecNumber>
    </recommendedName>
</protein>
<organism evidence="12 13">
    <name type="scientific">Cinara cedri</name>
    <dbReference type="NCBI Taxonomy" id="506608"/>
    <lineage>
        <taxon>Eukaryota</taxon>
        <taxon>Metazoa</taxon>
        <taxon>Ecdysozoa</taxon>
        <taxon>Arthropoda</taxon>
        <taxon>Hexapoda</taxon>
        <taxon>Insecta</taxon>
        <taxon>Pterygota</taxon>
        <taxon>Neoptera</taxon>
        <taxon>Paraneoptera</taxon>
        <taxon>Hemiptera</taxon>
        <taxon>Sternorrhyncha</taxon>
        <taxon>Aphidomorpha</taxon>
        <taxon>Aphidoidea</taxon>
        <taxon>Aphididae</taxon>
        <taxon>Lachninae</taxon>
        <taxon>Cinara</taxon>
    </lineage>
</organism>
<dbReference type="InterPro" id="IPR004408">
    <property type="entry name" value="Biotin_CoA_COase_ligase"/>
</dbReference>
<dbReference type="InterPro" id="IPR017938">
    <property type="entry name" value="Riboflavin_synthase-like_b-brl"/>
</dbReference>
<evidence type="ECO:0000256" key="1">
    <source>
        <dbReference type="ARBA" id="ARBA00000968"/>
    </source>
</evidence>
<dbReference type="CDD" id="cd16442">
    <property type="entry name" value="BPL"/>
    <property type="match status" value="1"/>
</dbReference>
<dbReference type="CDD" id="cd00402">
    <property type="entry name" value="Riboflavin_synthase_like"/>
    <property type="match status" value="1"/>
</dbReference>